<reference evidence="2" key="2">
    <citation type="submission" date="2015-01" db="EMBL/GenBank/DDBJ databases">
        <title>Evolutionary Origins and Diversification of the Mycorrhizal Mutualists.</title>
        <authorList>
            <consortium name="DOE Joint Genome Institute"/>
            <consortium name="Mycorrhizal Genomics Consortium"/>
            <person name="Kohler A."/>
            <person name="Kuo A."/>
            <person name="Nagy L.G."/>
            <person name="Floudas D."/>
            <person name="Copeland A."/>
            <person name="Barry K.W."/>
            <person name="Cichocki N."/>
            <person name="Veneault-Fourrey C."/>
            <person name="LaButti K."/>
            <person name="Lindquist E.A."/>
            <person name="Lipzen A."/>
            <person name="Lundell T."/>
            <person name="Morin E."/>
            <person name="Murat C."/>
            <person name="Riley R."/>
            <person name="Ohm R."/>
            <person name="Sun H."/>
            <person name="Tunlid A."/>
            <person name="Henrissat B."/>
            <person name="Grigoriev I.V."/>
            <person name="Hibbett D.S."/>
            <person name="Martin F."/>
        </authorList>
    </citation>
    <scope>NUCLEOTIDE SEQUENCE [LARGE SCALE GENOMIC DNA]</scope>
    <source>
        <strain evidence="2">441</strain>
    </source>
</reference>
<dbReference type="Proteomes" id="UP000054018">
    <property type="component" value="Unassembled WGS sequence"/>
</dbReference>
<proteinExistence type="predicted"/>
<accession>A0A0C9ZA79</accession>
<dbReference type="AlphaFoldDB" id="A0A0C9ZA79"/>
<sequence length="72" mass="8288">MHADHVHCLPVVLGFIASVSGVMAGRWWWMPADHVHCLPVALGFIGSEWSHGRWWWMLTISLPPCCTWVHRK</sequence>
<dbReference type="HOGENOM" id="CLU_2723119_0_0_1"/>
<evidence type="ECO:0000313" key="1">
    <source>
        <dbReference type="EMBL" id="KIK19377.1"/>
    </source>
</evidence>
<protein>
    <submittedName>
        <fullName evidence="1">Uncharacterized protein</fullName>
    </submittedName>
</protein>
<dbReference type="EMBL" id="KN833785">
    <property type="protein sequence ID" value="KIK19377.1"/>
    <property type="molecule type" value="Genomic_DNA"/>
</dbReference>
<keyword evidence="2" id="KW-1185">Reference proteome</keyword>
<gene>
    <name evidence="1" type="ORF">PISMIDRAFT_153699</name>
</gene>
<organism evidence="1 2">
    <name type="scientific">Pisolithus microcarpus 441</name>
    <dbReference type="NCBI Taxonomy" id="765257"/>
    <lineage>
        <taxon>Eukaryota</taxon>
        <taxon>Fungi</taxon>
        <taxon>Dikarya</taxon>
        <taxon>Basidiomycota</taxon>
        <taxon>Agaricomycotina</taxon>
        <taxon>Agaricomycetes</taxon>
        <taxon>Agaricomycetidae</taxon>
        <taxon>Boletales</taxon>
        <taxon>Sclerodermatineae</taxon>
        <taxon>Pisolithaceae</taxon>
        <taxon>Pisolithus</taxon>
    </lineage>
</organism>
<evidence type="ECO:0000313" key="2">
    <source>
        <dbReference type="Proteomes" id="UP000054018"/>
    </source>
</evidence>
<name>A0A0C9ZA79_9AGAM</name>
<reference evidence="1 2" key="1">
    <citation type="submission" date="2014-04" db="EMBL/GenBank/DDBJ databases">
        <authorList>
            <consortium name="DOE Joint Genome Institute"/>
            <person name="Kuo A."/>
            <person name="Kohler A."/>
            <person name="Costa M.D."/>
            <person name="Nagy L.G."/>
            <person name="Floudas D."/>
            <person name="Copeland A."/>
            <person name="Barry K.W."/>
            <person name="Cichocki N."/>
            <person name="Veneault-Fourrey C."/>
            <person name="LaButti K."/>
            <person name="Lindquist E.A."/>
            <person name="Lipzen A."/>
            <person name="Lundell T."/>
            <person name="Morin E."/>
            <person name="Murat C."/>
            <person name="Sun H."/>
            <person name="Tunlid A."/>
            <person name="Henrissat B."/>
            <person name="Grigoriev I.V."/>
            <person name="Hibbett D.S."/>
            <person name="Martin F."/>
            <person name="Nordberg H.P."/>
            <person name="Cantor M.N."/>
            <person name="Hua S.X."/>
        </authorList>
    </citation>
    <scope>NUCLEOTIDE SEQUENCE [LARGE SCALE GENOMIC DNA]</scope>
    <source>
        <strain evidence="1 2">441</strain>
    </source>
</reference>